<reference evidence="1 2" key="1">
    <citation type="submission" date="2018-06" db="EMBL/GenBank/DDBJ databases">
        <title>Extensive metabolic versatility and redundancy in microbially diverse, dynamic hydrothermal sediments.</title>
        <authorList>
            <person name="Dombrowski N."/>
            <person name="Teske A."/>
            <person name="Baker B.J."/>
        </authorList>
    </citation>
    <scope>NUCLEOTIDE SEQUENCE [LARGE SCALE GENOMIC DNA]</scope>
    <source>
        <strain evidence="1">B66_G16</strain>
    </source>
</reference>
<dbReference type="EMBL" id="QMQV01000022">
    <property type="protein sequence ID" value="RLE49783.1"/>
    <property type="molecule type" value="Genomic_DNA"/>
</dbReference>
<evidence type="ECO:0000313" key="2">
    <source>
        <dbReference type="Proteomes" id="UP000278475"/>
    </source>
</evidence>
<dbReference type="Proteomes" id="UP000278475">
    <property type="component" value="Unassembled WGS sequence"/>
</dbReference>
<gene>
    <name evidence="1" type="ORF">DRJ31_03635</name>
</gene>
<sequence length="282" mass="32199">MPYASKKAIASFKPSLLSIMLGKVMKIRKRNLSCLIKRHQLIAVIALILITVAVITFSQLTFLKEHKPRAAIIDSLYLLIPNEEFLLQTEQILQEAGFEVREFIGENVTVRLFKELPSMNFDLIIFRVHSAYVCFTEKGEALVSVYFFTGEEFNASKYVEEQLLGEVVIGWVKVNEEMKKFFAVTPRLILNSKGSFDGTVILVDSCYGLNNTYMAKAFIKKGANIYIGWDREVSFLYADNVTLSLLKHLVIDHLKLEDAVNLTIQECGKDPLYKNSLLYYTR</sequence>
<protein>
    <submittedName>
        <fullName evidence="1">Uncharacterized protein</fullName>
    </submittedName>
</protein>
<dbReference type="AlphaFoldDB" id="A0A497ER09"/>
<accession>A0A497ER09</accession>
<comment type="caution">
    <text evidence="1">The sequence shown here is derived from an EMBL/GenBank/DDBJ whole genome shotgun (WGS) entry which is preliminary data.</text>
</comment>
<proteinExistence type="predicted"/>
<name>A0A497ER09_9CREN</name>
<organism evidence="1 2">
    <name type="scientific">Thermoproteota archaeon</name>
    <dbReference type="NCBI Taxonomy" id="2056631"/>
    <lineage>
        <taxon>Archaea</taxon>
        <taxon>Thermoproteota</taxon>
    </lineage>
</organism>
<evidence type="ECO:0000313" key="1">
    <source>
        <dbReference type="EMBL" id="RLE49783.1"/>
    </source>
</evidence>